<evidence type="ECO:0000313" key="2">
    <source>
        <dbReference type="Proteomes" id="UP001592582"/>
    </source>
</evidence>
<gene>
    <name evidence="1" type="ORF">ACEZDG_23970</name>
</gene>
<protein>
    <submittedName>
        <fullName evidence="1">Uncharacterized protein</fullName>
    </submittedName>
</protein>
<dbReference type="Proteomes" id="UP001592582">
    <property type="component" value="Unassembled WGS sequence"/>
</dbReference>
<dbReference type="EMBL" id="JBHEZX010000011">
    <property type="protein sequence ID" value="MFC1412329.1"/>
    <property type="molecule type" value="Genomic_DNA"/>
</dbReference>
<proteinExistence type="predicted"/>
<evidence type="ECO:0000313" key="1">
    <source>
        <dbReference type="EMBL" id="MFC1412329.1"/>
    </source>
</evidence>
<organism evidence="1 2">
    <name type="scientific">Streptacidiphilus alkalitolerans</name>
    <dbReference type="NCBI Taxonomy" id="3342712"/>
    <lineage>
        <taxon>Bacteria</taxon>
        <taxon>Bacillati</taxon>
        <taxon>Actinomycetota</taxon>
        <taxon>Actinomycetes</taxon>
        <taxon>Kitasatosporales</taxon>
        <taxon>Streptomycetaceae</taxon>
        <taxon>Streptacidiphilus</taxon>
    </lineage>
</organism>
<comment type="caution">
    <text evidence="1">The sequence shown here is derived from an EMBL/GenBank/DDBJ whole genome shotgun (WGS) entry which is preliminary data.</text>
</comment>
<sequence>MRIACADDWPGLIEACSDAMAKVMPNNKVGRVQCTGCTSVVSYSKHWPCLFPQHGPGPKHARNIALVAWQQAIVDEHPWPLLRGLIHSDGARVVNWTTRPLSTGIKRYEYPRYFFTNKSTDIRRLFTDTLDTLGVAWKQANAWNISVARRASVALMDEHIGAKY</sequence>
<dbReference type="RefSeq" id="WP_380512941.1">
    <property type="nucleotide sequence ID" value="NZ_JBHEZX010000011.1"/>
</dbReference>
<name>A0ABV6VF21_9ACTN</name>
<keyword evidence="2" id="KW-1185">Reference proteome</keyword>
<accession>A0ABV6VF21</accession>
<reference evidence="1 2" key="1">
    <citation type="submission" date="2024-09" db="EMBL/GenBank/DDBJ databases">
        <authorList>
            <person name="Lee S.D."/>
        </authorList>
    </citation>
    <scope>NUCLEOTIDE SEQUENCE [LARGE SCALE GENOMIC DNA]</scope>
    <source>
        <strain evidence="1 2">N1-1</strain>
    </source>
</reference>